<keyword evidence="5" id="KW-0539">Nucleus</keyword>
<dbReference type="Gene3D" id="1.10.20.10">
    <property type="entry name" value="Histone, subunit A"/>
    <property type="match status" value="1"/>
</dbReference>
<evidence type="ECO:0000256" key="6">
    <source>
        <dbReference type="SAM" id="MobiDB-lite"/>
    </source>
</evidence>
<evidence type="ECO:0000256" key="2">
    <source>
        <dbReference type="ARBA" id="ARBA00007530"/>
    </source>
</evidence>
<protein>
    <recommendedName>
        <fullName evidence="7">Transcription initiation factor TFIID subunit 12 domain-containing protein</fullName>
    </recommendedName>
</protein>
<dbReference type="GO" id="GO:0005669">
    <property type="term" value="C:transcription factor TFIID complex"/>
    <property type="evidence" value="ECO:0007669"/>
    <property type="project" value="InterPro"/>
</dbReference>
<comment type="subcellular location">
    <subcellularLocation>
        <location evidence="1">Nucleus</location>
    </subcellularLocation>
</comment>
<dbReference type="PANTHER" id="PTHR12264:SF21">
    <property type="entry name" value="TRANSCRIPTION INITIATION FACTOR TFIID SUBUNIT 12"/>
    <property type="match status" value="1"/>
</dbReference>
<dbReference type="GO" id="GO:0046982">
    <property type="term" value="F:protein heterodimerization activity"/>
    <property type="evidence" value="ECO:0007669"/>
    <property type="project" value="InterPro"/>
</dbReference>
<dbReference type="Pfam" id="PF03847">
    <property type="entry name" value="TFIID_20kDa"/>
    <property type="match status" value="1"/>
</dbReference>
<dbReference type="GO" id="GO:0000124">
    <property type="term" value="C:SAGA complex"/>
    <property type="evidence" value="ECO:0007669"/>
    <property type="project" value="InterPro"/>
</dbReference>
<proteinExistence type="inferred from homology"/>
<dbReference type="EMBL" id="CAFZ01000058">
    <property type="protein sequence ID" value="CCA69570.1"/>
    <property type="molecule type" value="Genomic_DNA"/>
</dbReference>
<dbReference type="HOGENOM" id="CLU_072859_0_0_1"/>
<feature type="region of interest" description="Disordered" evidence="6">
    <location>
        <begin position="270"/>
        <end position="317"/>
    </location>
</feature>
<dbReference type="GO" id="GO:0051123">
    <property type="term" value="P:RNA polymerase II preinitiation complex assembly"/>
    <property type="evidence" value="ECO:0007669"/>
    <property type="project" value="TreeGrafter"/>
</dbReference>
<evidence type="ECO:0000256" key="4">
    <source>
        <dbReference type="ARBA" id="ARBA00023163"/>
    </source>
</evidence>
<feature type="region of interest" description="Disordered" evidence="6">
    <location>
        <begin position="127"/>
        <end position="149"/>
    </location>
</feature>
<gene>
    <name evidence="8" type="ORF">PIIN_03509</name>
</gene>
<dbReference type="InterPro" id="IPR009072">
    <property type="entry name" value="Histone-fold"/>
</dbReference>
<dbReference type="eggNOG" id="KOG1142">
    <property type="taxonomic scope" value="Eukaryota"/>
</dbReference>
<keyword evidence="4" id="KW-0804">Transcription</keyword>
<comment type="similarity">
    <text evidence="2">Belongs to the TAF12 family.</text>
</comment>
<evidence type="ECO:0000256" key="3">
    <source>
        <dbReference type="ARBA" id="ARBA00023015"/>
    </source>
</evidence>
<evidence type="ECO:0000256" key="1">
    <source>
        <dbReference type="ARBA" id="ARBA00004123"/>
    </source>
</evidence>
<dbReference type="CDD" id="cd07981">
    <property type="entry name" value="HFD_TAF12"/>
    <property type="match status" value="1"/>
</dbReference>
<dbReference type="STRING" id="1109443.G4TE23"/>
<dbReference type="OrthoDB" id="2193432at2759"/>
<dbReference type="SUPFAM" id="SSF47113">
    <property type="entry name" value="Histone-fold"/>
    <property type="match status" value="1"/>
</dbReference>
<sequence>MAQPQPSIQPDKQPTIVQDAALVQLVAEVLNTTPKAATQLLAVLPNIKQMVPGIEEPQNVELYKKLLLVKETVSKYYASKRLEGSQSRHSEQWNMEPVLPPQQIHPSANVMPMPFVISNKIHDPEDLSKTVSTNPQAHADPGPIAWPAPRATLTGGYPAGLQDGTPSAIQPPADDPALFVADIRPTSLRKNQGVESHVRKKIQDLVATVDPNVKVDADAEDLLLEIADEFIDSVANFASRLAKHRGVNDVELRDLQLHLEMHHGIRIPGFSVDPPSQAAAQAAGGPAASGSGSGGTKKGGVPINAGSGASVKRGARLAAVTQVKKESRLL</sequence>
<dbReference type="InterPro" id="IPR037794">
    <property type="entry name" value="TAF12"/>
</dbReference>
<dbReference type="InParanoid" id="G4TE23"/>
<dbReference type="GO" id="GO:0003677">
    <property type="term" value="F:DNA binding"/>
    <property type="evidence" value="ECO:0007669"/>
    <property type="project" value="TreeGrafter"/>
</dbReference>
<evidence type="ECO:0000313" key="9">
    <source>
        <dbReference type="Proteomes" id="UP000007148"/>
    </source>
</evidence>
<evidence type="ECO:0000313" key="8">
    <source>
        <dbReference type="EMBL" id="CCA69570.1"/>
    </source>
</evidence>
<comment type="caution">
    <text evidence="8">The sequence shown here is derived from an EMBL/GenBank/DDBJ whole genome shotgun (WGS) entry which is preliminary data.</text>
</comment>
<dbReference type="AlphaFoldDB" id="G4TE23"/>
<organism evidence="8 9">
    <name type="scientific">Serendipita indica (strain DSM 11827)</name>
    <name type="common">Root endophyte fungus</name>
    <name type="synonym">Piriformospora indica</name>
    <dbReference type="NCBI Taxonomy" id="1109443"/>
    <lineage>
        <taxon>Eukaryota</taxon>
        <taxon>Fungi</taxon>
        <taxon>Dikarya</taxon>
        <taxon>Basidiomycota</taxon>
        <taxon>Agaricomycotina</taxon>
        <taxon>Agaricomycetes</taxon>
        <taxon>Sebacinales</taxon>
        <taxon>Serendipitaceae</taxon>
        <taxon>Serendipita</taxon>
    </lineage>
</organism>
<dbReference type="PANTHER" id="PTHR12264">
    <property type="entry name" value="TRANSCRIPTION INITIATION FACTOR TFIID SUBUNIT 12"/>
    <property type="match status" value="1"/>
</dbReference>
<dbReference type="GO" id="GO:0017025">
    <property type="term" value="F:TBP-class protein binding"/>
    <property type="evidence" value="ECO:0007669"/>
    <property type="project" value="TreeGrafter"/>
</dbReference>
<name>G4TE23_SERID</name>
<feature type="compositionally biased region" description="Low complexity" evidence="6">
    <location>
        <begin position="274"/>
        <end position="290"/>
    </location>
</feature>
<reference evidence="8 9" key="1">
    <citation type="journal article" date="2011" name="PLoS Pathog.">
        <title>Endophytic Life Strategies Decoded by Genome and Transcriptome Analyses of the Mutualistic Root Symbiont Piriformospora indica.</title>
        <authorList>
            <person name="Zuccaro A."/>
            <person name="Lahrmann U."/>
            <person name="Guldener U."/>
            <person name="Langen G."/>
            <person name="Pfiffi S."/>
            <person name="Biedenkopf D."/>
            <person name="Wong P."/>
            <person name="Samans B."/>
            <person name="Grimm C."/>
            <person name="Basiewicz M."/>
            <person name="Murat C."/>
            <person name="Martin F."/>
            <person name="Kogel K.H."/>
        </authorList>
    </citation>
    <scope>NUCLEOTIDE SEQUENCE [LARGE SCALE GENOMIC DNA]</scope>
    <source>
        <strain evidence="8 9">DSM 11827</strain>
    </source>
</reference>
<accession>G4TE23</accession>
<keyword evidence="9" id="KW-1185">Reference proteome</keyword>
<feature type="domain" description="Transcription initiation factor TFIID subunit 12" evidence="7">
    <location>
        <begin position="199"/>
        <end position="262"/>
    </location>
</feature>
<dbReference type="InterPro" id="IPR003228">
    <property type="entry name" value="TFIID_TAF12_dom"/>
</dbReference>
<evidence type="ECO:0000259" key="7">
    <source>
        <dbReference type="Pfam" id="PF03847"/>
    </source>
</evidence>
<dbReference type="Proteomes" id="UP000007148">
    <property type="component" value="Unassembled WGS sequence"/>
</dbReference>
<evidence type="ECO:0000256" key="5">
    <source>
        <dbReference type="ARBA" id="ARBA00023242"/>
    </source>
</evidence>
<keyword evidence="3" id="KW-0805">Transcription regulation</keyword>